<gene>
    <name evidence="1" type="ORF">BDR25DRAFT_284325</name>
</gene>
<sequence>MGVVEDAVDTAADFIGPLLDKDDGRDRVDSRDPIPQDQNGRLVENALFHLQAINTADQAKDLNAPYDGSLVGVVYGLLDMIASQGILPSLSPGVVFAHRPQSVLKHNLLPSPPQDFPLLCSVVQTLYSIFEQGGTGVQPLLTQRVLPDLISALAELAFSPKSSPHRHSLFRASYEDILDTTPTSRLLPILTSYLQQDIPLWLRERLSKQLARVPLRTRGIRHTIEFMSLAYMSKTSPLSPDQSSSLSQIPIPLEAITQASRLLASVPNGMSATEWFTELAPQLWSLLDGTEGPELSRAAGQIIAGGILNKKSSGAPGTIGWTLFAEPLLQCIRPESSNYIPKNSTSEVVLVDEHELKVALKRMFTIVSSHSHPGLIKRLVGPILLPLWGLVAYTRCRPALDAQWGELPRNIMLRYMSIAVHPMQINIITTNLFWDGEPSWSFGPGSQGGVEIRERKKDDRDISEMADLLSQIEKLDERVDLLTTLLTDAKIDDEIASSIFLNVTKRWLTAGRGESHVSLTDNGGSDPLVTLADAKLSETMARRFKNQLARSPRHVIELMGQLLQDFAEIHQSKSRPIIEPNKPSRASLRDIVRPQFRGTQMPDSILDTESEELVSFALSILNTLITSSDFKRVSNTMTLFSPILPSLQYLSQLQQHPPVSPLIINAATNLLQILQPTSSPPEESQPRNRVILQQALTDLTSPDPPNRTWALSMLRKIVQDPNTFSLVDIPSLTHMILSSSIADSESYVHTAAIPVLVDVVTRAPNPTLRILVDAFIDLDEQSLQLKKERELHEPLDSRLRVGEVLNNFILEDGYWTRGSNASSRFSNLKLLTEATLSLASRRGQRSKTHSRRNELLELKRKEQEEGERAWGGPIPNIIDARGDDSPKQYEEDRLLKVVQGWEDTGDEEDVRIRASALSIFSSIMEKRLELLSQKTVDVALQMNLTILMLETGAEKGILRRAAVLVFMGLLRGIDASIKTGTESVVGLGIKQSEEVERVIKWVATGDPDDLVRSHAESVLDGLETWRMKRLFKIRGEGVPLGHNFGLEESLRGLGLTALGGENKTRGRGPAVEEVE</sequence>
<comment type="caution">
    <text evidence="1">The sequence shown here is derived from an EMBL/GenBank/DDBJ whole genome shotgun (WGS) entry which is preliminary data.</text>
</comment>
<dbReference type="Proteomes" id="UP000799755">
    <property type="component" value="Unassembled WGS sequence"/>
</dbReference>
<dbReference type="EMBL" id="MU003503">
    <property type="protein sequence ID" value="KAF2471974.1"/>
    <property type="molecule type" value="Genomic_DNA"/>
</dbReference>
<proteinExistence type="predicted"/>
<reference evidence="1" key="1">
    <citation type="journal article" date="2020" name="Stud. Mycol.">
        <title>101 Dothideomycetes genomes: a test case for predicting lifestyles and emergence of pathogens.</title>
        <authorList>
            <person name="Haridas S."/>
            <person name="Albert R."/>
            <person name="Binder M."/>
            <person name="Bloem J."/>
            <person name="Labutti K."/>
            <person name="Salamov A."/>
            <person name="Andreopoulos B."/>
            <person name="Baker S."/>
            <person name="Barry K."/>
            <person name="Bills G."/>
            <person name="Bluhm B."/>
            <person name="Cannon C."/>
            <person name="Castanera R."/>
            <person name="Culley D."/>
            <person name="Daum C."/>
            <person name="Ezra D."/>
            <person name="Gonzalez J."/>
            <person name="Henrissat B."/>
            <person name="Kuo A."/>
            <person name="Liang C."/>
            <person name="Lipzen A."/>
            <person name="Lutzoni F."/>
            <person name="Magnuson J."/>
            <person name="Mondo S."/>
            <person name="Nolan M."/>
            <person name="Ohm R."/>
            <person name="Pangilinan J."/>
            <person name="Park H.-J."/>
            <person name="Ramirez L."/>
            <person name="Alfaro M."/>
            <person name="Sun H."/>
            <person name="Tritt A."/>
            <person name="Yoshinaga Y."/>
            <person name="Zwiers L.-H."/>
            <person name="Turgeon B."/>
            <person name="Goodwin S."/>
            <person name="Spatafora J."/>
            <person name="Crous P."/>
            <person name="Grigoriev I."/>
        </authorList>
    </citation>
    <scope>NUCLEOTIDE SEQUENCE</scope>
    <source>
        <strain evidence="1">ATCC 200398</strain>
    </source>
</reference>
<accession>A0ACB6QYC0</accession>
<protein>
    <submittedName>
        <fullName evidence="1">Uncharacterized protein</fullName>
    </submittedName>
</protein>
<name>A0ACB6QYC0_9PLEO</name>
<evidence type="ECO:0000313" key="1">
    <source>
        <dbReference type="EMBL" id="KAF2471974.1"/>
    </source>
</evidence>
<keyword evidence="2" id="KW-1185">Reference proteome</keyword>
<organism evidence="1 2">
    <name type="scientific">Lindgomyces ingoldianus</name>
    <dbReference type="NCBI Taxonomy" id="673940"/>
    <lineage>
        <taxon>Eukaryota</taxon>
        <taxon>Fungi</taxon>
        <taxon>Dikarya</taxon>
        <taxon>Ascomycota</taxon>
        <taxon>Pezizomycotina</taxon>
        <taxon>Dothideomycetes</taxon>
        <taxon>Pleosporomycetidae</taxon>
        <taxon>Pleosporales</taxon>
        <taxon>Lindgomycetaceae</taxon>
        <taxon>Lindgomyces</taxon>
    </lineage>
</organism>
<evidence type="ECO:0000313" key="2">
    <source>
        <dbReference type="Proteomes" id="UP000799755"/>
    </source>
</evidence>